<comment type="caution">
    <text evidence="2">The sequence shown here is derived from an EMBL/GenBank/DDBJ whole genome shotgun (WGS) entry which is preliminary data.</text>
</comment>
<organism evidence="2 3">
    <name type="scientific">Saguinus oedipus</name>
    <name type="common">Cotton-top tamarin</name>
    <name type="synonym">Oedipomidas oedipus</name>
    <dbReference type="NCBI Taxonomy" id="9490"/>
    <lineage>
        <taxon>Eukaryota</taxon>
        <taxon>Metazoa</taxon>
        <taxon>Chordata</taxon>
        <taxon>Craniata</taxon>
        <taxon>Vertebrata</taxon>
        <taxon>Euteleostomi</taxon>
        <taxon>Mammalia</taxon>
        <taxon>Eutheria</taxon>
        <taxon>Euarchontoglires</taxon>
        <taxon>Primates</taxon>
        <taxon>Haplorrhini</taxon>
        <taxon>Platyrrhini</taxon>
        <taxon>Cebidae</taxon>
        <taxon>Callitrichinae</taxon>
        <taxon>Saguinus</taxon>
    </lineage>
</organism>
<evidence type="ECO:0000256" key="1">
    <source>
        <dbReference type="SAM" id="MobiDB-lite"/>
    </source>
</evidence>
<name>A0ABQ9TSH3_SAGOE</name>
<accession>A0ABQ9TSH3</accession>
<sequence>MSGQSPMLSPCLQFPIGPGSEGPMAAMSAMEPHHVNGSLGEWKSLLPPRLLPARAHAPLAASPHCQPACLVEASRGALSPPRGGPLSDGVCPELGRSGDQTSECTDPTVHVASVLGFLAACGGRGSSLGSSDPGGPGAWHRHV</sequence>
<protein>
    <submittedName>
        <fullName evidence="2">Uncharacterized protein</fullName>
    </submittedName>
</protein>
<evidence type="ECO:0000313" key="2">
    <source>
        <dbReference type="EMBL" id="KAK2087740.1"/>
    </source>
</evidence>
<dbReference type="EMBL" id="JASSZA010000019">
    <property type="protein sequence ID" value="KAK2087740.1"/>
    <property type="molecule type" value="Genomic_DNA"/>
</dbReference>
<reference evidence="2 3" key="1">
    <citation type="submission" date="2023-05" db="EMBL/GenBank/DDBJ databases">
        <title>B98-5 Cell Line De Novo Hybrid Assembly: An Optical Mapping Approach.</title>
        <authorList>
            <person name="Kananen K."/>
            <person name="Auerbach J.A."/>
            <person name="Kautto E."/>
            <person name="Blachly J.S."/>
        </authorList>
    </citation>
    <scope>NUCLEOTIDE SEQUENCE [LARGE SCALE GENOMIC DNA]</scope>
    <source>
        <strain evidence="2">B95-8</strain>
        <tissue evidence="2">Cell line</tissue>
    </source>
</reference>
<proteinExistence type="predicted"/>
<evidence type="ECO:0000313" key="3">
    <source>
        <dbReference type="Proteomes" id="UP001266305"/>
    </source>
</evidence>
<keyword evidence="3" id="KW-1185">Reference proteome</keyword>
<feature type="region of interest" description="Disordered" evidence="1">
    <location>
        <begin position="76"/>
        <end position="105"/>
    </location>
</feature>
<gene>
    <name evidence="2" type="ORF">P7K49_033647</name>
</gene>
<dbReference type="Proteomes" id="UP001266305">
    <property type="component" value="Unassembled WGS sequence"/>
</dbReference>